<evidence type="ECO:0000313" key="1">
    <source>
        <dbReference type="EMBL" id="AFJ03250.1"/>
    </source>
</evidence>
<accession>I1YK07</accession>
<dbReference type="STRING" id="754477.Q7C_2114"/>
<keyword evidence="2" id="KW-1185">Reference proteome</keyword>
<dbReference type="RefSeq" id="WP_014704669.1">
    <property type="nucleotide sequence ID" value="NC_017856.1"/>
</dbReference>
<dbReference type="PATRIC" id="fig|754477.3.peg.2079"/>
<dbReference type="EMBL" id="CP003380">
    <property type="protein sequence ID" value="AFJ03250.1"/>
    <property type="molecule type" value="Genomic_DNA"/>
</dbReference>
<dbReference type="AlphaFoldDB" id="I1YK07"/>
<gene>
    <name evidence="1" type="ordered locus">Q7C_2114</name>
</gene>
<dbReference type="HOGENOM" id="CLU_1452843_0_0_6"/>
<dbReference type="Proteomes" id="UP000009145">
    <property type="component" value="Chromosome"/>
</dbReference>
<sequence length="186" mass="20913" precursor="true">MAWQFLNKARYLIGVVVCSTSVTMLSACSDEPEISAIEGEDYAAVKPIPQYLQQGMPDYVPPEMLSVGDLTAPEDWLLSLYLEQNPDANRQASFYTSRFEKITPYVHDTPRVIANRTVQISNQLNEQGIEADVDELLTDFANHIDSTSHQYVYGDLCAQYVTLRRQNLSHADAIVHLFDNKPATTP</sequence>
<proteinExistence type="predicted"/>
<protein>
    <submittedName>
        <fullName evidence="1">Uncharacterized protein</fullName>
    </submittedName>
</protein>
<reference evidence="1 2" key="1">
    <citation type="journal article" date="2012" name="J. Bacteriol.">
        <title>Complete genome sequences of Methylophaga sp. strain JAM1 and Methylophaga sp. strain JAM7.</title>
        <authorList>
            <person name="Villeneuve C."/>
            <person name="Martineau C."/>
            <person name="Mauffrey F."/>
            <person name="Villemur R."/>
        </authorList>
    </citation>
    <scope>NUCLEOTIDE SEQUENCE [LARGE SCALE GENOMIC DNA]</scope>
    <source>
        <strain evidence="1 2">JAM7</strain>
    </source>
</reference>
<evidence type="ECO:0000313" key="2">
    <source>
        <dbReference type="Proteomes" id="UP000009145"/>
    </source>
</evidence>
<organism evidence="1 2">
    <name type="scientific">Methylophaga frappieri (strain ATCC BAA-2434 / DSM 25690 / JAM7)</name>
    <dbReference type="NCBI Taxonomy" id="754477"/>
    <lineage>
        <taxon>Bacteria</taxon>
        <taxon>Pseudomonadati</taxon>
        <taxon>Pseudomonadota</taxon>
        <taxon>Gammaproteobacteria</taxon>
        <taxon>Thiotrichales</taxon>
        <taxon>Piscirickettsiaceae</taxon>
        <taxon>Methylophaga</taxon>
    </lineage>
</organism>
<name>I1YK07_METFJ</name>
<dbReference type="KEGG" id="mec:Q7C_2114"/>
<dbReference type="OrthoDB" id="5609405at2"/>